<keyword evidence="1" id="KW-1133">Transmembrane helix</keyword>
<gene>
    <name evidence="2" type="ORF">EMU01_26110</name>
</gene>
<keyword evidence="3" id="KW-1185">Reference proteome</keyword>
<feature type="transmembrane region" description="Helical" evidence="1">
    <location>
        <begin position="64"/>
        <end position="89"/>
    </location>
</feature>
<evidence type="ECO:0000313" key="2">
    <source>
        <dbReference type="EMBL" id="GEL81467.1"/>
    </source>
</evidence>
<keyword evidence="1" id="KW-0812">Transmembrane</keyword>
<protein>
    <recommendedName>
        <fullName evidence="4">TrbC/VIRB2 family protein</fullName>
    </recommendedName>
</protein>
<dbReference type="InterPro" id="IPR043993">
    <property type="entry name" value="T4SS_pilin"/>
</dbReference>
<keyword evidence="1" id="KW-0472">Membrane</keyword>
<accession>A0ABQ0VFL7</accession>
<dbReference type="RefSeq" id="WP_071867364.1">
    <property type="nucleotide sequence ID" value="NZ_BJWA01000025.1"/>
</dbReference>
<dbReference type="GeneID" id="61001199"/>
<comment type="caution">
    <text evidence="2">The sequence shown here is derived from an EMBL/GenBank/DDBJ whole genome shotgun (WGS) entry which is preliminary data.</text>
</comment>
<sequence length="95" mass="10112">MIQLFLQTQVLGAVDIFQSITTAANNLKNSLMVIAPIIAVVSIIIGGVMFFIGRRQVEQGKERIFNTILGIIIAVAATSIVLSVCSMFGMSPSGI</sequence>
<evidence type="ECO:0000256" key="1">
    <source>
        <dbReference type="SAM" id="Phobius"/>
    </source>
</evidence>
<name>A0ABQ0VFL7_ENTMU</name>
<dbReference type="Pfam" id="PF18895">
    <property type="entry name" value="T4SS_pilin"/>
    <property type="match status" value="1"/>
</dbReference>
<dbReference type="Proteomes" id="UP000321175">
    <property type="component" value="Unassembled WGS sequence"/>
</dbReference>
<evidence type="ECO:0000313" key="3">
    <source>
        <dbReference type="Proteomes" id="UP000321175"/>
    </source>
</evidence>
<evidence type="ECO:0008006" key="4">
    <source>
        <dbReference type="Google" id="ProtNLM"/>
    </source>
</evidence>
<reference evidence="2 3" key="1">
    <citation type="submission" date="2019-07" db="EMBL/GenBank/DDBJ databases">
        <title>Whole genome shotgun sequence of Enterococcus mundtii NBRC 100490.</title>
        <authorList>
            <person name="Hosoyama A."/>
            <person name="Uohara A."/>
            <person name="Ohji S."/>
            <person name="Ichikawa N."/>
        </authorList>
    </citation>
    <scope>NUCLEOTIDE SEQUENCE [LARGE SCALE GENOMIC DNA]</scope>
    <source>
        <strain evidence="2 3">NBRC 100490</strain>
    </source>
</reference>
<feature type="transmembrane region" description="Helical" evidence="1">
    <location>
        <begin position="33"/>
        <end position="52"/>
    </location>
</feature>
<organism evidence="2 3">
    <name type="scientific">Enterococcus mundtii</name>
    <dbReference type="NCBI Taxonomy" id="53346"/>
    <lineage>
        <taxon>Bacteria</taxon>
        <taxon>Bacillati</taxon>
        <taxon>Bacillota</taxon>
        <taxon>Bacilli</taxon>
        <taxon>Lactobacillales</taxon>
        <taxon>Enterococcaceae</taxon>
        <taxon>Enterococcus</taxon>
    </lineage>
</organism>
<dbReference type="EMBL" id="BJWA01000025">
    <property type="protein sequence ID" value="GEL81467.1"/>
    <property type="molecule type" value="Genomic_DNA"/>
</dbReference>
<proteinExistence type="predicted"/>